<proteinExistence type="predicted"/>
<evidence type="ECO:0000256" key="2">
    <source>
        <dbReference type="SAM" id="SignalP"/>
    </source>
</evidence>
<keyword evidence="1" id="KW-0812">Transmembrane</keyword>
<keyword evidence="1" id="KW-1133">Transmembrane helix</keyword>
<accession>A0A8T0D7F3</accession>
<feature type="signal peptide" evidence="2">
    <location>
        <begin position="1"/>
        <end position="21"/>
    </location>
</feature>
<gene>
    <name evidence="3" type="ORF">P879_10939</name>
</gene>
<dbReference type="Proteomes" id="UP000699462">
    <property type="component" value="Unassembled WGS sequence"/>
</dbReference>
<dbReference type="EMBL" id="JTDF01010756">
    <property type="protein sequence ID" value="KAF8563763.1"/>
    <property type="molecule type" value="Genomic_DNA"/>
</dbReference>
<reference evidence="3 4" key="1">
    <citation type="submission" date="2019-07" db="EMBL/GenBank/DDBJ databases">
        <title>Annotation for the trematode Paragonimus westermani.</title>
        <authorList>
            <person name="Choi Y.-J."/>
        </authorList>
    </citation>
    <scope>NUCLEOTIDE SEQUENCE [LARGE SCALE GENOMIC DNA]</scope>
    <source>
        <strain evidence="3">180907_Pwestermani</strain>
    </source>
</reference>
<keyword evidence="4" id="KW-1185">Reference proteome</keyword>
<protein>
    <recommendedName>
        <fullName evidence="5">MANSC domain-containing protein</fullName>
    </recommendedName>
</protein>
<evidence type="ECO:0000313" key="3">
    <source>
        <dbReference type="EMBL" id="KAF8563763.1"/>
    </source>
</evidence>
<keyword evidence="1" id="KW-0472">Membrane</keyword>
<keyword evidence="2" id="KW-0732">Signal</keyword>
<feature type="transmembrane region" description="Helical" evidence="1">
    <location>
        <begin position="158"/>
        <end position="181"/>
    </location>
</feature>
<evidence type="ECO:0000313" key="4">
    <source>
        <dbReference type="Proteomes" id="UP000699462"/>
    </source>
</evidence>
<name>A0A8T0D7F3_9TREM</name>
<organism evidence="3 4">
    <name type="scientific">Paragonimus westermani</name>
    <dbReference type="NCBI Taxonomy" id="34504"/>
    <lineage>
        <taxon>Eukaryota</taxon>
        <taxon>Metazoa</taxon>
        <taxon>Spiralia</taxon>
        <taxon>Lophotrochozoa</taxon>
        <taxon>Platyhelminthes</taxon>
        <taxon>Trematoda</taxon>
        <taxon>Digenea</taxon>
        <taxon>Plagiorchiida</taxon>
        <taxon>Troglotremata</taxon>
        <taxon>Troglotrematidae</taxon>
        <taxon>Paragonimus</taxon>
    </lineage>
</organism>
<dbReference type="OrthoDB" id="6238747at2759"/>
<feature type="chain" id="PRO_5035909797" description="MANSC domain-containing protein" evidence="2">
    <location>
        <begin position="22"/>
        <end position="221"/>
    </location>
</feature>
<comment type="caution">
    <text evidence="3">The sequence shown here is derived from an EMBL/GenBank/DDBJ whole genome shotgun (WGS) entry which is preliminary data.</text>
</comment>
<sequence length="221" mass="25608">MFSSVWHISLFNLCYLLFTEAEGDECSHLFTKQADTRLFMRPDTTLNTGLFKGTLKLAGCWQKCCILKECNVFVHGVRDNECRLYSCQNNDCTFRISRGYSTYFLNEHTGTEFTKLTSKGSFLVPMNNKQTNLTSSVVFDLMLVEQTVRASQFERTTAVIFCIVNVVCIFILLLVICVFVYRWCTFSKRASHEDTRKRGVYQIVETNFQLDSEAYKHQIFS</sequence>
<dbReference type="AlphaFoldDB" id="A0A8T0D7F3"/>
<evidence type="ECO:0000256" key="1">
    <source>
        <dbReference type="SAM" id="Phobius"/>
    </source>
</evidence>
<evidence type="ECO:0008006" key="5">
    <source>
        <dbReference type="Google" id="ProtNLM"/>
    </source>
</evidence>